<dbReference type="PANTHER" id="PTHR34978:SF3">
    <property type="entry name" value="SLR0241 PROTEIN"/>
    <property type="match status" value="1"/>
</dbReference>
<dbReference type="Pfam" id="PF05569">
    <property type="entry name" value="Peptidase_M56"/>
    <property type="match status" value="1"/>
</dbReference>
<keyword evidence="1" id="KW-1133">Transmembrane helix</keyword>
<evidence type="ECO:0000313" key="4">
    <source>
        <dbReference type="Proteomes" id="UP001321580"/>
    </source>
</evidence>
<dbReference type="RefSeq" id="WP_283213378.1">
    <property type="nucleotide sequence ID" value="NZ_JASGBI010000001.1"/>
</dbReference>
<keyword evidence="1" id="KW-0812">Transmembrane</keyword>
<reference evidence="3 4" key="1">
    <citation type="submission" date="2023-05" db="EMBL/GenBank/DDBJ databases">
        <title>Lysobacter sp. strain LF1 Genome sequencing and assembly.</title>
        <authorList>
            <person name="Jung Y."/>
        </authorList>
    </citation>
    <scope>NUCLEOTIDE SEQUENCE [LARGE SCALE GENOMIC DNA]</scope>
    <source>
        <strain evidence="3 4">LF1</strain>
    </source>
</reference>
<dbReference type="InterPro" id="IPR052173">
    <property type="entry name" value="Beta-lactam_resp_regulator"/>
</dbReference>
<protein>
    <submittedName>
        <fullName evidence="3">M56 family metallopeptidase</fullName>
    </submittedName>
</protein>
<sequence>MADLLDTIVPALGWALVHFLWQGALIGALAAAALHALRDARPQARYAVVCVALLSCVIAPAITVAMRLLASDAVAAMPTTLTDTGVTVVRFVADTAGAGWRLDEALPWIVLTWFSGACALSLRMATGLLWVQRLRSTPQGPAHAAWQARLDALTQRFGMPRVALRLVDSLDSPVSAGWWRPVVFLPTALLARMPVDLIEALLAHELAHVRRRDYLVNLLQNLAEALLFYHPVTWWLSRRIRNERELIADRLAADITGEPRRLALALSELSDLVHAGHACAHTPHLAQAAHGGSLMSRIEQLVRPGTRIARGGVALPFVGLAVACVAFYAHAQIVQPKAAMQPQPAAQATAQAVADASAAARPATVAKPQTAARPATAATTATTTSRNVVMHGHSDDAYALVGRDRERITMDGSTDDLVEIEQARSSLKDQDFVWFRRNGKAYVIADAATLTKVREAWRDTNAIGDRMEALGAQMEVHGNKMEALGQQMEKLAQQPKDEAAMEAASQRMEELGQQQAVLAARQAEAAANLWRADEGEQRKLNATMEALSQQQEALGRQMEEQGKVMEAQSRRMSANQAPMEALGRQMEEAGKPMEALGAQMDALGKQQEKVIAEAERRTRQLIDEAVSKGLALPAPRYGAL</sequence>
<dbReference type="CDD" id="cd07341">
    <property type="entry name" value="M56_BlaR1_MecR1_like"/>
    <property type="match status" value="1"/>
</dbReference>
<dbReference type="Gene3D" id="3.30.2010.10">
    <property type="entry name" value="Metalloproteases ('zincins'), catalytic domain"/>
    <property type="match status" value="1"/>
</dbReference>
<dbReference type="EMBL" id="JASGBI010000001">
    <property type="protein sequence ID" value="MDI9240018.1"/>
    <property type="molecule type" value="Genomic_DNA"/>
</dbReference>
<keyword evidence="4" id="KW-1185">Reference proteome</keyword>
<dbReference type="InterPro" id="IPR008756">
    <property type="entry name" value="Peptidase_M56"/>
</dbReference>
<gene>
    <name evidence="3" type="ORF">QLQ15_13980</name>
</gene>
<feature type="transmembrane region" description="Helical" evidence="1">
    <location>
        <begin position="108"/>
        <end position="131"/>
    </location>
</feature>
<organism evidence="3 4">
    <name type="scientific">Lysobacter stagni</name>
    <dbReference type="NCBI Taxonomy" id="3045172"/>
    <lineage>
        <taxon>Bacteria</taxon>
        <taxon>Pseudomonadati</taxon>
        <taxon>Pseudomonadota</taxon>
        <taxon>Gammaproteobacteria</taxon>
        <taxon>Lysobacterales</taxon>
        <taxon>Lysobacteraceae</taxon>
        <taxon>Lysobacter</taxon>
    </lineage>
</organism>
<keyword evidence="1" id="KW-0472">Membrane</keyword>
<proteinExistence type="predicted"/>
<evidence type="ECO:0000256" key="1">
    <source>
        <dbReference type="SAM" id="Phobius"/>
    </source>
</evidence>
<evidence type="ECO:0000313" key="3">
    <source>
        <dbReference type="EMBL" id="MDI9240018.1"/>
    </source>
</evidence>
<feature type="transmembrane region" description="Helical" evidence="1">
    <location>
        <begin position="46"/>
        <end position="70"/>
    </location>
</feature>
<dbReference type="PANTHER" id="PTHR34978">
    <property type="entry name" value="POSSIBLE SENSOR-TRANSDUCER PROTEIN BLAR"/>
    <property type="match status" value="1"/>
</dbReference>
<name>A0ABT6XJ89_9GAMM</name>
<evidence type="ECO:0000259" key="2">
    <source>
        <dbReference type="Pfam" id="PF05569"/>
    </source>
</evidence>
<comment type="caution">
    <text evidence="3">The sequence shown here is derived from an EMBL/GenBank/DDBJ whole genome shotgun (WGS) entry which is preliminary data.</text>
</comment>
<accession>A0ABT6XJ89</accession>
<feature type="transmembrane region" description="Helical" evidence="1">
    <location>
        <begin position="313"/>
        <end position="331"/>
    </location>
</feature>
<dbReference type="Proteomes" id="UP001321580">
    <property type="component" value="Unassembled WGS sequence"/>
</dbReference>
<feature type="domain" description="Peptidase M56" evidence="2">
    <location>
        <begin position="42"/>
        <end position="254"/>
    </location>
</feature>
<feature type="transmembrane region" description="Helical" evidence="1">
    <location>
        <begin position="12"/>
        <end position="34"/>
    </location>
</feature>